<organism evidence="1">
    <name type="scientific">marine sediment metagenome</name>
    <dbReference type="NCBI Taxonomy" id="412755"/>
    <lineage>
        <taxon>unclassified sequences</taxon>
        <taxon>metagenomes</taxon>
        <taxon>ecological metagenomes</taxon>
    </lineage>
</organism>
<sequence>MKPYRGWTKEGREVKGWYCEVGGKSYIILDDAELAMIACSFDFGIEGFVEVDPKTVELLEDKE</sequence>
<name>X1HDI8_9ZZZZ</name>
<gene>
    <name evidence="1" type="ORF">S03H2_11658</name>
</gene>
<protein>
    <recommendedName>
        <fullName evidence="2">YopX protein domain-containing protein</fullName>
    </recommendedName>
</protein>
<dbReference type="AlphaFoldDB" id="X1HDI8"/>
<proteinExistence type="predicted"/>
<accession>X1HDI8</accession>
<dbReference type="EMBL" id="BARU01005939">
    <property type="protein sequence ID" value="GAH43378.1"/>
    <property type="molecule type" value="Genomic_DNA"/>
</dbReference>
<reference evidence="1" key="1">
    <citation type="journal article" date="2014" name="Front. Microbiol.">
        <title>High frequency of phylogenetically diverse reductive dehalogenase-homologous genes in deep subseafloor sedimentary metagenomes.</title>
        <authorList>
            <person name="Kawai M."/>
            <person name="Futagami T."/>
            <person name="Toyoda A."/>
            <person name="Takaki Y."/>
            <person name="Nishi S."/>
            <person name="Hori S."/>
            <person name="Arai W."/>
            <person name="Tsubouchi T."/>
            <person name="Morono Y."/>
            <person name="Uchiyama I."/>
            <person name="Ito T."/>
            <person name="Fujiyama A."/>
            <person name="Inagaki F."/>
            <person name="Takami H."/>
        </authorList>
    </citation>
    <scope>NUCLEOTIDE SEQUENCE</scope>
    <source>
        <strain evidence="1">Expedition CK06-06</strain>
    </source>
</reference>
<evidence type="ECO:0008006" key="2">
    <source>
        <dbReference type="Google" id="ProtNLM"/>
    </source>
</evidence>
<evidence type="ECO:0000313" key="1">
    <source>
        <dbReference type="EMBL" id="GAH43378.1"/>
    </source>
</evidence>
<comment type="caution">
    <text evidence="1">The sequence shown here is derived from an EMBL/GenBank/DDBJ whole genome shotgun (WGS) entry which is preliminary data.</text>
</comment>